<dbReference type="InterPro" id="IPR011042">
    <property type="entry name" value="6-blade_b-propeller_TolB-like"/>
</dbReference>
<dbReference type="PANTHER" id="PTHR19328:SF75">
    <property type="entry name" value="ALDOSE SUGAR DEHYDROGENASE YLII"/>
    <property type="match status" value="1"/>
</dbReference>
<dbReference type="SUPFAM" id="SSF50952">
    <property type="entry name" value="Soluble quinoprotein glucose dehydrogenase"/>
    <property type="match status" value="1"/>
</dbReference>
<dbReference type="Proteomes" id="UP000765160">
    <property type="component" value="Unassembled WGS sequence"/>
</dbReference>
<comment type="caution">
    <text evidence="4">The sequence shown here is derived from an EMBL/GenBank/DDBJ whole genome shotgun (WGS) entry which is preliminary data.</text>
</comment>
<dbReference type="InterPro" id="IPR011041">
    <property type="entry name" value="Quinoprot_gluc/sorb_DH_b-prop"/>
</dbReference>
<feature type="domain" description="Glucose/Sorbosone dehydrogenase" evidence="3">
    <location>
        <begin position="54"/>
        <end position="379"/>
    </location>
</feature>
<dbReference type="Gene3D" id="2.120.10.30">
    <property type="entry name" value="TolB, C-terminal domain"/>
    <property type="match status" value="1"/>
</dbReference>
<feature type="chain" id="PRO_5045696615" evidence="2">
    <location>
        <begin position="27"/>
        <end position="403"/>
    </location>
</feature>
<evidence type="ECO:0000313" key="4">
    <source>
        <dbReference type="EMBL" id="NKE48036.1"/>
    </source>
</evidence>
<feature type="compositionally biased region" description="Low complexity" evidence="1">
    <location>
        <begin position="385"/>
        <end position="396"/>
    </location>
</feature>
<evidence type="ECO:0000313" key="5">
    <source>
        <dbReference type="Proteomes" id="UP000765160"/>
    </source>
</evidence>
<accession>A0ABX1F6L5</accession>
<keyword evidence="2" id="KW-0732">Signal</keyword>
<name>A0ABX1F6L5_9PROT</name>
<gene>
    <name evidence="4" type="ORF">HB662_24880</name>
</gene>
<dbReference type="InterPro" id="IPR012938">
    <property type="entry name" value="Glc/Sorbosone_DH"/>
</dbReference>
<evidence type="ECO:0000256" key="1">
    <source>
        <dbReference type="SAM" id="MobiDB-lite"/>
    </source>
</evidence>
<reference evidence="4 5" key="1">
    <citation type="submission" date="2020-03" db="EMBL/GenBank/DDBJ databases">
        <title>Roseomonas selenitidurans sp. nov. isolated from soil.</title>
        <authorList>
            <person name="Liu H."/>
        </authorList>
    </citation>
    <scope>NUCLEOTIDE SEQUENCE [LARGE SCALE GENOMIC DNA]</scope>
    <source>
        <strain evidence="4 5">JCM 15073</strain>
    </source>
</reference>
<evidence type="ECO:0000259" key="3">
    <source>
        <dbReference type="Pfam" id="PF07995"/>
    </source>
</evidence>
<sequence length="403" mass="43065">MARPQIPVALFAAAALPLALALPAAAQQAAQQARTVQTDGGPVRVETLADGLVRPWGMAFLPDGRLLVTERPGRLRVVTRQGEVADPVTGTPEVFSEGQGGLLDVALDPDFGENRSIYLSFAEPGDGGTASTAVARGRLNADATALEQVEVIFRQMPRIEGKMHFGSRLAFARDGRLFITTGERFQFQPAQDLSSHLGKVIRIERDGSVPQDNPFTGRQDAKPEIWSYGHRNIEAAAVHPQSGALWVVEMGPRGGDELNRPEAGRNYGWPLVSWGSHYDGEPIPDPPTRPDLAGSAHRWTPVISPSGLVFYTGEAFSAWRGNMLIGALTAPGIVRLELDGNEVRGEHRIELGQQIRDVEQGPEGAVYALTHAEEGRILRLTPGEAATGGNAPARPAAGGGSGR</sequence>
<feature type="signal peptide" evidence="2">
    <location>
        <begin position="1"/>
        <end position="26"/>
    </location>
</feature>
<dbReference type="Pfam" id="PF07995">
    <property type="entry name" value="GSDH"/>
    <property type="match status" value="1"/>
</dbReference>
<organism evidence="4 5">
    <name type="scientific">Falsiroseomonas frigidaquae</name>
    <dbReference type="NCBI Taxonomy" id="487318"/>
    <lineage>
        <taxon>Bacteria</taxon>
        <taxon>Pseudomonadati</taxon>
        <taxon>Pseudomonadota</taxon>
        <taxon>Alphaproteobacteria</taxon>
        <taxon>Acetobacterales</taxon>
        <taxon>Roseomonadaceae</taxon>
        <taxon>Falsiroseomonas</taxon>
    </lineage>
</organism>
<dbReference type="EMBL" id="JAAVTX010000007">
    <property type="protein sequence ID" value="NKE48036.1"/>
    <property type="molecule type" value="Genomic_DNA"/>
</dbReference>
<feature type="region of interest" description="Disordered" evidence="1">
    <location>
        <begin position="381"/>
        <end position="403"/>
    </location>
</feature>
<proteinExistence type="predicted"/>
<keyword evidence="5" id="KW-1185">Reference proteome</keyword>
<evidence type="ECO:0000256" key="2">
    <source>
        <dbReference type="SAM" id="SignalP"/>
    </source>
</evidence>
<dbReference type="PANTHER" id="PTHR19328">
    <property type="entry name" value="HEDGEHOG-INTERACTING PROTEIN"/>
    <property type="match status" value="1"/>
</dbReference>
<protein>
    <submittedName>
        <fullName evidence="4">PQQ-dependent sugar dehydrogenase</fullName>
    </submittedName>
</protein>